<evidence type="ECO:0000256" key="2">
    <source>
        <dbReference type="ARBA" id="ARBA00029447"/>
    </source>
</evidence>
<proteinExistence type="inferred from homology"/>
<dbReference type="PRINTS" id="PR00260">
    <property type="entry name" value="CHEMTRNSDUCR"/>
</dbReference>
<dbReference type="Pfam" id="PF00015">
    <property type="entry name" value="MCPsignal"/>
    <property type="match status" value="1"/>
</dbReference>
<reference evidence="7" key="1">
    <citation type="submission" date="2016-10" db="EMBL/GenBank/DDBJ databases">
        <authorList>
            <person name="Varghese N."/>
            <person name="Submissions S."/>
        </authorList>
    </citation>
    <scope>NUCLEOTIDE SEQUENCE [LARGE SCALE GENOMIC DNA]</scope>
    <source>
        <strain evidence="7">LMG 26416</strain>
    </source>
</reference>
<dbReference type="STRING" id="416943.SAMN05445871_6188"/>
<dbReference type="Gene3D" id="1.10.287.950">
    <property type="entry name" value="Methyl-accepting chemotaxis protein"/>
    <property type="match status" value="1"/>
</dbReference>
<sequence>MNTLSDSVADSPAASSPSSPSSPDGAWRRLLRATGLPARVGRRRIREMIEELRAASTRIGVEAARLGQCIARTVELAHEQRELATGADTGSVAVARVVDDARTHVDTVCRATADNLAAIRDAHRDLTGVSQLNRAANERLGDVAQDIGTLHARTAKIGDVVKLIESVSAQTKLLAINASIEAARAGPAGRGFSVVAAEVKLLAQRVQDANRSIADLATQTLTGIGALREQIERVHGGSSECTAVIDRSVLRFAEVVNDLEATDRNMALVGRAFEDIHHANVELTGQIHEMRVRSVAVADAMATAQSSSRVLRDETENLHGLGSTLPLRGSRHDVLLADVERFRDRVQAYLEQAARSGANLFDQQYRPIPGTSPQKYTTSYDDRVEGGLQALFDEMLDTRDGLIFAVAYDANCYMPAHHRRFSAPPTGDPRIDRVHSRHKRIFADDTGQRSATSRRHHLLQTYVRDTGEVTCVFSMPIAVEGRHWGCVRVAFEPALLLS</sequence>
<evidence type="ECO:0000256" key="4">
    <source>
        <dbReference type="SAM" id="MobiDB-lite"/>
    </source>
</evidence>
<protein>
    <submittedName>
        <fullName evidence="6">Methyl-accepting chemotaxis sensory transducer</fullName>
    </submittedName>
</protein>
<feature type="domain" description="Methyl-accepting transducer" evidence="5">
    <location>
        <begin position="72"/>
        <end position="291"/>
    </location>
</feature>
<gene>
    <name evidence="6" type="ORF">SAMN05192542_10178</name>
</gene>
<dbReference type="Proteomes" id="UP000199120">
    <property type="component" value="Unassembled WGS sequence"/>
</dbReference>
<dbReference type="PANTHER" id="PTHR32089:SF112">
    <property type="entry name" value="LYSOZYME-LIKE PROTEIN-RELATED"/>
    <property type="match status" value="1"/>
</dbReference>
<dbReference type="AlphaFoldDB" id="A0A1H7F179"/>
<dbReference type="GO" id="GO:0006935">
    <property type="term" value="P:chemotaxis"/>
    <property type="evidence" value="ECO:0007669"/>
    <property type="project" value="InterPro"/>
</dbReference>
<keyword evidence="1 3" id="KW-0807">Transducer</keyword>
<evidence type="ECO:0000259" key="5">
    <source>
        <dbReference type="PROSITE" id="PS50111"/>
    </source>
</evidence>
<dbReference type="PROSITE" id="PS50111">
    <property type="entry name" value="CHEMOTAXIS_TRANSDUC_2"/>
    <property type="match status" value="1"/>
</dbReference>
<dbReference type="SUPFAM" id="SSF58104">
    <property type="entry name" value="Methyl-accepting chemotaxis protein (MCP) signaling domain"/>
    <property type="match status" value="1"/>
</dbReference>
<dbReference type="RefSeq" id="WP_167627171.1">
    <property type="nucleotide sequence ID" value="NZ_FNSR01000003.1"/>
</dbReference>
<feature type="region of interest" description="Disordered" evidence="4">
    <location>
        <begin position="1"/>
        <end position="26"/>
    </location>
</feature>
<accession>A0A1H7F179</accession>
<keyword evidence="7" id="KW-1185">Reference proteome</keyword>
<evidence type="ECO:0000256" key="1">
    <source>
        <dbReference type="ARBA" id="ARBA00023224"/>
    </source>
</evidence>
<dbReference type="GO" id="GO:0016020">
    <property type="term" value="C:membrane"/>
    <property type="evidence" value="ECO:0007669"/>
    <property type="project" value="InterPro"/>
</dbReference>
<dbReference type="InterPro" id="IPR004089">
    <property type="entry name" value="MCPsignal_dom"/>
</dbReference>
<dbReference type="GO" id="GO:0007165">
    <property type="term" value="P:signal transduction"/>
    <property type="evidence" value="ECO:0007669"/>
    <property type="project" value="UniProtKB-KW"/>
</dbReference>
<name>A0A1H7F179_9BURK</name>
<dbReference type="GO" id="GO:0004888">
    <property type="term" value="F:transmembrane signaling receptor activity"/>
    <property type="evidence" value="ECO:0007669"/>
    <property type="project" value="InterPro"/>
</dbReference>
<dbReference type="PANTHER" id="PTHR32089">
    <property type="entry name" value="METHYL-ACCEPTING CHEMOTAXIS PROTEIN MCPB"/>
    <property type="match status" value="1"/>
</dbReference>
<dbReference type="InterPro" id="IPR004090">
    <property type="entry name" value="Chemotax_Me-accpt_rcpt"/>
</dbReference>
<comment type="similarity">
    <text evidence="2">Belongs to the methyl-accepting chemotaxis (MCP) protein family.</text>
</comment>
<evidence type="ECO:0000313" key="7">
    <source>
        <dbReference type="Proteomes" id="UP000199120"/>
    </source>
</evidence>
<evidence type="ECO:0000256" key="3">
    <source>
        <dbReference type="PROSITE-ProRule" id="PRU00284"/>
    </source>
</evidence>
<dbReference type="EMBL" id="FOAJ01000001">
    <property type="protein sequence ID" value="SEK19117.1"/>
    <property type="molecule type" value="Genomic_DNA"/>
</dbReference>
<dbReference type="SMART" id="SM00283">
    <property type="entry name" value="MA"/>
    <property type="match status" value="1"/>
</dbReference>
<feature type="compositionally biased region" description="Low complexity" evidence="4">
    <location>
        <begin position="1"/>
        <end position="24"/>
    </location>
</feature>
<organism evidence="6 7">
    <name type="scientific">Paraburkholderia caballeronis</name>
    <dbReference type="NCBI Taxonomy" id="416943"/>
    <lineage>
        <taxon>Bacteria</taxon>
        <taxon>Pseudomonadati</taxon>
        <taxon>Pseudomonadota</taxon>
        <taxon>Betaproteobacteria</taxon>
        <taxon>Burkholderiales</taxon>
        <taxon>Burkholderiaceae</taxon>
        <taxon>Paraburkholderia</taxon>
    </lineage>
</organism>
<evidence type="ECO:0000313" key="6">
    <source>
        <dbReference type="EMBL" id="SEK19117.1"/>
    </source>
</evidence>